<keyword evidence="2 6" id="KW-0489">Methyltransferase</keyword>
<dbReference type="AlphaFoldDB" id="A0A2V0NZL3"/>
<dbReference type="InterPro" id="IPR051419">
    <property type="entry name" value="Lys/N-term_MeTrsfase_sf"/>
</dbReference>
<feature type="region of interest" description="Disordered" evidence="4">
    <location>
        <begin position="245"/>
        <end position="295"/>
    </location>
</feature>
<dbReference type="InParanoid" id="A0A2V0NZL3"/>
<dbReference type="InterPro" id="IPR029063">
    <property type="entry name" value="SAM-dependent_MTases_sf"/>
</dbReference>
<evidence type="ECO:0000256" key="4">
    <source>
        <dbReference type="SAM" id="MobiDB-lite"/>
    </source>
</evidence>
<feature type="compositionally biased region" description="Gly residues" evidence="4">
    <location>
        <begin position="276"/>
        <end position="295"/>
    </location>
</feature>
<dbReference type="GO" id="GO:0032259">
    <property type="term" value="P:methylation"/>
    <property type="evidence" value="ECO:0007669"/>
    <property type="project" value="UniProtKB-KW"/>
</dbReference>
<dbReference type="PANTHER" id="PTHR12176">
    <property type="entry name" value="SAM-DEPENDENT METHYLTRANSFERASE SUPERFAMILY PROTEIN"/>
    <property type="match status" value="1"/>
</dbReference>
<dbReference type="Pfam" id="PF08241">
    <property type="entry name" value="Methyltransf_11"/>
    <property type="match status" value="1"/>
</dbReference>
<reference evidence="6 7" key="1">
    <citation type="journal article" date="2018" name="Sci. Rep.">
        <title>Raphidocelis subcapitata (=Pseudokirchneriella subcapitata) provides an insight into genome evolution and environmental adaptations in the Sphaeropleales.</title>
        <authorList>
            <person name="Suzuki S."/>
            <person name="Yamaguchi H."/>
            <person name="Nakajima N."/>
            <person name="Kawachi M."/>
        </authorList>
    </citation>
    <scope>NUCLEOTIDE SEQUENCE [LARGE SCALE GENOMIC DNA]</scope>
    <source>
        <strain evidence="6 7">NIES-35</strain>
    </source>
</reference>
<accession>A0A2V0NZL3</accession>
<evidence type="ECO:0000256" key="3">
    <source>
        <dbReference type="ARBA" id="ARBA00022679"/>
    </source>
</evidence>
<dbReference type="GO" id="GO:0008168">
    <property type="term" value="F:methyltransferase activity"/>
    <property type="evidence" value="ECO:0007669"/>
    <property type="project" value="UniProtKB-KW"/>
</dbReference>
<keyword evidence="7" id="KW-1185">Reference proteome</keyword>
<gene>
    <name evidence="6" type="ORF">Rsub_03878</name>
</gene>
<evidence type="ECO:0000256" key="1">
    <source>
        <dbReference type="ARBA" id="ARBA00008361"/>
    </source>
</evidence>
<evidence type="ECO:0000259" key="5">
    <source>
        <dbReference type="Pfam" id="PF08241"/>
    </source>
</evidence>
<dbReference type="OrthoDB" id="411785at2759"/>
<feature type="compositionally biased region" description="Low complexity" evidence="4">
    <location>
        <begin position="256"/>
        <end position="268"/>
    </location>
</feature>
<feature type="domain" description="Methyltransferase type 11" evidence="5">
    <location>
        <begin position="64"/>
        <end position="166"/>
    </location>
</feature>
<dbReference type="SUPFAM" id="SSF53335">
    <property type="entry name" value="S-adenosyl-L-methionine-dependent methyltransferases"/>
    <property type="match status" value="1"/>
</dbReference>
<proteinExistence type="inferred from homology"/>
<comment type="caution">
    <text evidence="6">The sequence shown here is derived from an EMBL/GenBank/DDBJ whole genome shotgun (WGS) entry which is preliminary data.</text>
</comment>
<protein>
    <submittedName>
        <fullName evidence="6">Methyltransferase</fullName>
    </submittedName>
</protein>
<organism evidence="6 7">
    <name type="scientific">Raphidocelis subcapitata</name>
    <dbReference type="NCBI Taxonomy" id="307507"/>
    <lineage>
        <taxon>Eukaryota</taxon>
        <taxon>Viridiplantae</taxon>
        <taxon>Chlorophyta</taxon>
        <taxon>core chlorophytes</taxon>
        <taxon>Chlorophyceae</taxon>
        <taxon>CS clade</taxon>
        <taxon>Sphaeropleales</taxon>
        <taxon>Selenastraceae</taxon>
        <taxon>Raphidocelis</taxon>
    </lineage>
</organism>
<dbReference type="FunCoup" id="A0A2V0NZL3">
    <property type="interactions" value="2"/>
</dbReference>
<dbReference type="EMBL" id="BDRX01000021">
    <property type="protein sequence ID" value="GBF91023.1"/>
    <property type="molecule type" value="Genomic_DNA"/>
</dbReference>
<dbReference type="InterPro" id="IPR013216">
    <property type="entry name" value="Methyltransf_11"/>
</dbReference>
<dbReference type="Proteomes" id="UP000247498">
    <property type="component" value="Unassembled WGS sequence"/>
</dbReference>
<evidence type="ECO:0000313" key="7">
    <source>
        <dbReference type="Proteomes" id="UP000247498"/>
    </source>
</evidence>
<comment type="similarity">
    <text evidence="1">Belongs to the methyltransferase superfamily.</text>
</comment>
<keyword evidence="3 6" id="KW-0808">Transferase</keyword>
<dbReference type="Gene3D" id="3.40.50.150">
    <property type="entry name" value="Vaccinia Virus protein VP39"/>
    <property type="match status" value="1"/>
</dbReference>
<name>A0A2V0NZL3_9CHLO</name>
<evidence type="ECO:0000256" key="2">
    <source>
        <dbReference type="ARBA" id="ARBA00022603"/>
    </source>
</evidence>
<sequence>MGSPEQAPSSTATAPVIPAHQNYGDADYWDERYRREPVCFDWYQGYAGLEPIISRHLSPDAPVLHVGAGTSVLQEAMVKEGGFARIVNLDVSKVAVDQMAARHRGLPQLEYKLGDVRALTDADGAFGGVLDKGALDAILCGPNAAANSAAALRECCRVLRPGGCFVLVTYGDAESRLPHLARPDLPWTVQVYVLSKPSADGREAGPYGARAALQGPFDAARGEAMEALGQLKGVHFVYVCTRQGAETPAKTEPEGRAQPAAAAARSGATQEQNGSSSGGGGKSGGGSGGGERVAA</sequence>
<dbReference type="CDD" id="cd02440">
    <property type="entry name" value="AdoMet_MTases"/>
    <property type="match status" value="1"/>
</dbReference>
<dbReference type="PANTHER" id="PTHR12176:SF79">
    <property type="entry name" value="METHYLTRANSFERASE TYPE 11 DOMAIN-CONTAINING PROTEIN"/>
    <property type="match status" value="1"/>
</dbReference>
<evidence type="ECO:0000313" key="6">
    <source>
        <dbReference type="EMBL" id="GBF91023.1"/>
    </source>
</evidence>